<keyword evidence="2 6" id="KW-0812">Transmembrane</keyword>
<dbReference type="InterPro" id="IPR011993">
    <property type="entry name" value="PH-like_dom_sf"/>
</dbReference>
<accession>A0A1I8PK73</accession>
<dbReference type="Pfam" id="PF02893">
    <property type="entry name" value="GRAM"/>
    <property type="match status" value="1"/>
</dbReference>
<evidence type="ECO:0000256" key="4">
    <source>
        <dbReference type="ARBA" id="ARBA00023136"/>
    </source>
</evidence>
<name>A0A1I8PK73_STOCA</name>
<comment type="subcellular location">
    <subcellularLocation>
        <location evidence="1">Membrane</location>
        <topology evidence="1">Single-pass membrane protein</topology>
    </subcellularLocation>
</comment>
<evidence type="ECO:0000313" key="8">
    <source>
        <dbReference type="EnsemblMetazoa" id="SCAU008882-PB"/>
    </source>
</evidence>
<evidence type="ECO:0000256" key="3">
    <source>
        <dbReference type="ARBA" id="ARBA00022989"/>
    </source>
</evidence>
<dbReference type="KEGG" id="scac:106094426"/>
<dbReference type="OrthoDB" id="2162691at2759"/>
<dbReference type="Pfam" id="PF16016">
    <property type="entry name" value="VASt"/>
    <property type="match status" value="1"/>
</dbReference>
<feature type="region of interest" description="Disordered" evidence="5">
    <location>
        <begin position="731"/>
        <end position="761"/>
    </location>
</feature>
<protein>
    <recommendedName>
        <fullName evidence="7">VASt domain-containing protein</fullName>
    </recommendedName>
</protein>
<dbReference type="EnsemblMetazoa" id="SCAU008882-RB">
    <property type="protein sequence ID" value="SCAU008882-PB"/>
    <property type="gene ID" value="SCAU008882"/>
</dbReference>
<feature type="region of interest" description="Disordered" evidence="5">
    <location>
        <begin position="458"/>
        <end position="519"/>
    </location>
</feature>
<dbReference type="InterPro" id="IPR051482">
    <property type="entry name" value="Cholesterol_transport"/>
</dbReference>
<dbReference type="CDD" id="cd13220">
    <property type="entry name" value="PH-GRAM_GRAMDC"/>
    <property type="match status" value="1"/>
</dbReference>
<dbReference type="InterPro" id="IPR004182">
    <property type="entry name" value="GRAM"/>
</dbReference>
<organism evidence="8 9">
    <name type="scientific">Stomoxys calcitrans</name>
    <name type="common">Stable fly</name>
    <name type="synonym">Conops calcitrans</name>
    <dbReference type="NCBI Taxonomy" id="35570"/>
    <lineage>
        <taxon>Eukaryota</taxon>
        <taxon>Metazoa</taxon>
        <taxon>Ecdysozoa</taxon>
        <taxon>Arthropoda</taxon>
        <taxon>Hexapoda</taxon>
        <taxon>Insecta</taxon>
        <taxon>Pterygota</taxon>
        <taxon>Neoptera</taxon>
        <taxon>Endopterygota</taxon>
        <taxon>Diptera</taxon>
        <taxon>Brachycera</taxon>
        <taxon>Muscomorpha</taxon>
        <taxon>Muscoidea</taxon>
        <taxon>Muscidae</taxon>
        <taxon>Stomoxys</taxon>
    </lineage>
</organism>
<dbReference type="AlphaFoldDB" id="A0A1I8PK73"/>
<gene>
    <name evidence="8" type="primary">106094426</name>
</gene>
<dbReference type="PANTHER" id="PTHR23319:SF4">
    <property type="entry name" value="GRAM DOMAIN CONTAINING 1B, ISOFORM E"/>
    <property type="match status" value="1"/>
</dbReference>
<dbReference type="InterPro" id="IPR031968">
    <property type="entry name" value="VASt"/>
</dbReference>
<dbReference type="Proteomes" id="UP000095300">
    <property type="component" value="Unassembled WGS sequence"/>
</dbReference>
<dbReference type="GO" id="GO:0120015">
    <property type="term" value="F:sterol transfer activity"/>
    <property type="evidence" value="ECO:0007669"/>
    <property type="project" value="TreeGrafter"/>
</dbReference>
<proteinExistence type="predicted"/>
<reference evidence="8" key="1">
    <citation type="submission" date="2020-05" db="UniProtKB">
        <authorList>
            <consortium name="EnsemblMetazoa"/>
        </authorList>
    </citation>
    <scope>IDENTIFICATION</scope>
    <source>
        <strain evidence="8">USDA</strain>
    </source>
</reference>
<evidence type="ECO:0000256" key="2">
    <source>
        <dbReference type="ARBA" id="ARBA00022692"/>
    </source>
</evidence>
<dbReference type="VEuPathDB" id="VectorBase:SCAU008882"/>
<feature type="compositionally biased region" description="Polar residues" evidence="5">
    <location>
        <begin position="471"/>
        <end position="483"/>
    </location>
</feature>
<dbReference type="PANTHER" id="PTHR23319">
    <property type="entry name" value="GRAM DOMAIN CONTAINING 1B, ISOFORM E"/>
    <property type="match status" value="1"/>
</dbReference>
<dbReference type="PROSITE" id="PS51778">
    <property type="entry name" value="VAST"/>
    <property type="match status" value="1"/>
</dbReference>
<evidence type="ECO:0000256" key="1">
    <source>
        <dbReference type="ARBA" id="ARBA00004167"/>
    </source>
</evidence>
<evidence type="ECO:0000259" key="7">
    <source>
        <dbReference type="PROSITE" id="PS51778"/>
    </source>
</evidence>
<keyword evidence="9" id="KW-1185">Reference proteome</keyword>
<dbReference type="GO" id="GO:0140268">
    <property type="term" value="C:endoplasmic reticulum-plasma membrane contact site"/>
    <property type="evidence" value="ECO:0007669"/>
    <property type="project" value="TreeGrafter"/>
</dbReference>
<evidence type="ECO:0000256" key="6">
    <source>
        <dbReference type="SAM" id="Phobius"/>
    </source>
</evidence>
<dbReference type="Gene3D" id="2.30.29.30">
    <property type="entry name" value="Pleckstrin-homology domain (PH domain)/Phosphotyrosine-binding domain (PTB)"/>
    <property type="match status" value="1"/>
</dbReference>
<dbReference type="STRING" id="35570.A0A1I8PK73"/>
<feature type="domain" description="VASt" evidence="7">
    <location>
        <begin position="561"/>
        <end position="725"/>
    </location>
</feature>
<dbReference type="SMART" id="SM00568">
    <property type="entry name" value="GRAM"/>
    <property type="match status" value="1"/>
</dbReference>
<keyword evidence="4 6" id="KW-0472">Membrane</keyword>
<keyword evidence="3 6" id="KW-1133">Transmembrane helix</keyword>
<sequence length="906" mass="102008">MNCSEYCNTSKTSNKISKEDTTTSNHLTCQATAEGGVKKTNFPNTFITPQNCFDILTSTSNKVFTASADGSHILFKSMKNLLPEDYAKETYSVAGSINSEKPTSSCQIIKETSDSSICSYYFSVPSKNTDLNTLTNYSKNLCDTKSFNADLEIDKILQEDPNIDCSFTNKPSSTISSASAFHGEEDSPNPQNENTIDTLCGNNLLDTSTLRTDKTRNVLRLSDRAKKKSWYNVLYPNYKSRSQEFKRLFKEIPVNERLIVDYSCALYRDLLLQGRLYISQNYVCFHANILGWETCLLIKWKEVTSITKEKTALVIPNAISISTPTESHFFSSFTTRDKTFLILFRVWQNSLMNKPMLAQEVWQLVHSYYGDELGLTTDDEDYVDPRPTDNDSCTILDFVSAIDETQSLSIDNPETSDIYIFHAFSNNSNSSNYSSSSGGASSKYPSNRERIMKSNAKELTLNTAKPDEGVATSTPIPSTNATGNGVDHYTDRAASSTPAKEARHSSASNEGKRKVAKNIRIREENAMKNVETLPTDISDSSDSEGTNIPFVATTECSSLHEGRQLVHTILPINIETLFNLLFSKSKFLLDFHAVRKSSDLVFGDWIRDEEGQRTRTVNLTVQLAASVGPKTSKVTEYQAMRECSKQGELYSIDVNSVNAGIPYADSFSVLIHYCLVKTVDDHTMLSIHAQIKYKKSIWGVVKGFIEKNTWAGLEDFYGSLLQSLQNETCIPPAKGKGRRPRRGTGVQLRPQEDLPPQQAKPEPLEHFIGAQTVNSRSIADSSTVVVDTTNKYRWLSLFVLVLLCFLIIVNVILLLKLWKLEERLEEDLLNRARLPNLAALKTLPNNHEDWIELMRQQELLHETEMRKWHTVLQTAIELLKKVSNVCQDILPKDNIKQQINRISDEF</sequence>
<dbReference type="FunFam" id="2.30.29.30:FF:000008">
    <property type="entry name" value="GRAM domain containing 1B"/>
    <property type="match status" value="1"/>
</dbReference>
<dbReference type="GO" id="GO:0005886">
    <property type="term" value="C:plasma membrane"/>
    <property type="evidence" value="ECO:0007669"/>
    <property type="project" value="TreeGrafter"/>
</dbReference>
<evidence type="ECO:0000256" key="5">
    <source>
        <dbReference type="SAM" id="MobiDB-lite"/>
    </source>
</evidence>
<dbReference type="GO" id="GO:0005789">
    <property type="term" value="C:endoplasmic reticulum membrane"/>
    <property type="evidence" value="ECO:0007669"/>
    <property type="project" value="TreeGrafter"/>
</dbReference>
<dbReference type="GO" id="GO:0032934">
    <property type="term" value="F:sterol binding"/>
    <property type="evidence" value="ECO:0007669"/>
    <property type="project" value="TreeGrafter"/>
</dbReference>
<dbReference type="GO" id="GO:0032366">
    <property type="term" value="P:intracellular sterol transport"/>
    <property type="evidence" value="ECO:0007669"/>
    <property type="project" value="TreeGrafter"/>
</dbReference>
<feature type="transmembrane region" description="Helical" evidence="6">
    <location>
        <begin position="794"/>
        <end position="815"/>
    </location>
</feature>
<evidence type="ECO:0000313" key="9">
    <source>
        <dbReference type="Proteomes" id="UP000095300"/>
    </source>
</evidence>